<feature type="transmembrane region" description="Helical" evidence="1">
    <location>
        <begin position="70"/>
        <end position="93"/>
    </location>
</feature>
<protein>
    <submittedName>
        <fullName evidence="3">Unannotated protein</fullName>
    </submittedName>
</protein>
<dbReference type="Pfam" id="PF11181">
    <property type="entry name" value="YflT"/>
    <property type="match status" value="1"/>
</dbReference>
<accession>A0A6J6IU52</accession>
<reference evidence="3" key="1">
    <citation type="submission" date="2020-05" db="EMBL/GenBank/DDBJ databases">
        <authorList>
            <person name="Chiriac C."/>
            <person name="Salcher M."/>
            <person name="Ghai R."/>
            <person name="Kavagutti S V."/>
        </authorList>
    </citation>
    <scope>NUCLEOTIDE SEQUENCE</scope>
</reference>
<evidence type="ECO:0000313" key="4">
    <source>
        <dbReference type="EMBL" id="CAB4863727.1"/>
    </source>
</evidence>
<keyword evidence="1" id="KW-0472">Membrane</keyword>
<dbReference type="InterPro" id="IPR025889">
    <property type="entry name" value="GSP17M-like_dom"/>
</dbReference>
<evidence type="ECO:0000313" key="3">
    <source>
        <dbReference type="EMBL" id="CAB4628232.1"/>
    </source>
</evidence>
<dbReference type="EMBL" id="CAFBLO010000024">
    <property type="protein sequence ID" value="CAB4863727.1"/>
    <property type="molecule type" value="Genomic_DNA"/>
</dbReference>
<feature type="transmembrane region" description="Helical" evidence="1">
    <location>
        <begin position="99"/>
        <end position="122"/>
    </location>
</feature>
<sequence length="164" mass="17561">MSTPSLFSRRGPSPEIPRGDVLSTVDTYVEAQSIVNRLAHAGYNVSDIAIVGRDLVTVERVTGRLTYARVALRGALNGAWFGLFFSLVLSLLSEPSTTFVTPAVIAIGAGMGVLITLAMYAIRRRRHDFSSVQQVLASRYEVTVPSGTAGAAQRALAEAPRDNP</sequence>
<organism evidence="3">
    <name type="scientific">freshwater metagenome</name>
    <dbReference type="NCBI Taxonomy" id="449393"/>
    <lineage>
        <taxon>unclassified sequences</taxon>
        <taxon>metagenomes</taxon>
        <taxon>ecological metagenomes</taxon>
    </lineage>
</organism>
<gene>
    <name evidence="3" type="ORF">UFOPK1961_00586</name>
    <name evidence="4" type="ORF">UFOPK3364_00390</name>
</gene>
<keyword evidence="1" id="KW-1133">Transmembrane helix</keyword>
<evidence type="ECO:0000256" key="1">
    <source>
        <dbReference type="SAM" id="Phobius"/>
    </source>
</evidence>
<dbReference type="EMBL" id="CAEZVJ010000052">
    <property type="protein sequence ID" value="CAB4628232.1"/>
    <property type="molecule type" value="Genomic_DNA"/>
</dbReference>
<dbReference type="AlphaFoldDB" id="A0A6J6IU52"/>
<proteinExistence type="predicted"/>
<keyword evidence="1" id="KW-0812">Transmembrane</keyword>
<feature type="domain" description="General stress protein 17M-like" evidence="2">
    <location>
        <begin position="22"/>
        <end position="93"/>
    </location>
</feature>
<evidence type="ECO:0000259" key="2">
    <source>
        <dbReference type="Pfam" id="PF11181"/>
    </source>
</evidence>
<name>A0A6J6IU52_9ZZZZ</name>